<reference evidence="1" key="1">
    <citation type="submission" date="2023-07" db="EMBL/GenBank/DDBJ databases">
        <title>Black Yeasts Isolated from many extreme environments.</title>
        <authorList>
            <person name="Coleine C."/>
            <person name="Stajich J.E."/>
            <person name="Selbmann L."/>
        </authorList>
    </citation>
    <scope>NUCLEOTIDE SEQUENCE</scope>
    <source>
        <strain evidence="1">CCFEE 5714</strain>
    </source>
</reference>
<proteinExistence type="predicted"/>
<protein>
    <submittedName>
        <fullName evidence="1">Uncharacterized protein</fullName>
    </submittedName>
</protein>
<organism evidence="1 2">
    <name type="scientific">Vermiconidia calcicola</name>
    <dbReference type="NCBI Taxonomy" id="1690605"/>
    <lineage>
        <taxon>Eukaryota</taxon>
        <taxon>Fungi</taxon>
        <taxon>Dikarya</taxon>
        <taxon>Ascomycota</taxon>
        <taxon>Pezizomycotina</taxon>
        <taxon>Dothideomycetes</taxon>
        <taxon>Dothideomycetidae</taxon>
        <taxon>Mycosphaerellales</taxon>
        <taxon>Extremaceae</taxon>
        <taxon>Vermiconidia</taxon>
    </lineage>
</organism>
<keyword evidence="2" id="KW-1185">Reference proteome</keyword>
<dbReference type="EMBL" id="JAUTXU010000109">
    <property type="protein sequence ID" value="KAK3707574.1"/>
    <property type="molecule type" value="Genomic_DNA"/>
</dbReference>
<gene>
    <name evidence="1" type="ORF">LTR37_012069</name>
</gene>
<sequence>MPEKSPVREDSHSPRKSADRIQHCYASVISVSAKTGVCEDTVLCSYDGRNASFPNTACHALTLQLRGATVNDIGSIKAQLLDKQAMAASPVGNMWDQCQSYDSAHMPYAKLEKVENYLANESFGPYKANYLNTAGSILCIEEVRVIPALRGNGLGLLAVDLVVNELAPDDSCVVLLQPGPIGQANKASSPGPWEHLDNNNGESDTAQGTERLANHWQRMGFREWSDSDKSWLCLQKPWRPKIENVVPALFKPPKIAQQATRQ</sequence>
<evidence type="ECO:0000313" key="1">
    <source>
        <dbReference type="EMBL" id="KAK3707574.1"/>
    </source>
</evidence>
<evidence type="ECO:0000313" key="2">
    <source>
        <dbReference type="Proteomes" id="UP001281147"/>
    </source>
</evidence>
<name>A0ACC3N370_9PEZI</name>
<comment type="caution">
    <text evidence="1">The sequence shown here is derived from an EMBL/GenBank/DDBJ whole genome shotgun (WGS) entry which is preliminary data.</text>
</comment>
<accession>A0ACC3N370</accession>
<dbReference type="Proteomes" id="UP001281147">
    <property type="component" value="Unassembled WGS sequence"/>
</dbReference>